<dbReference type="GO" id="GO:0016787">
    <property type="term" value="F:hydrolase activity"/>
    <property type="evidence" value="ECO:0007669"/>
    <property type="project" value="UniProtKB-KW"/>
</dbReference>
<reference evidence="5" key="1">
    <citation type="submission" date="2020-05" db="EMBL/GenBank/DDBJ databases">
        <authorList>
            <person name="Chiriac C."/>
            <person name="Salcher M."/>
            <person name="Ghai R."/>
            <person name="Kavagutti S V."/>
        </authorList>
    </citation>
    <scope>NUCLEOTIDE SEQUENCE</scope>
</reference>
<dbReference type="Pfam" id="PF00565">
    <property type="entry name" value="SNase"/>
    <property type="match status" value="1"/>
</dbReference>
<protein>
    <submittedName>
        <fullName evidence="5">Unannotated protein</fullName>
    </submittedName>
</protein>
<dbReference type="EMBL" id="CAFBLR010000191">
    <property type="protein sequence ID" value="CAB4883665.1"/>
    <property type="molecule type" value="Genomic_DNA"/>
</dbReference>
<dbReference type="AlphaFoldDB" id="A0A6J6QRY5"/>
<evidence type="ECO:0000313" key="6">
    <source>
        <dbReference type="EMBL" id="CAB4749011.1"/>
    </source>
</evidence>
<proteinExistence type="predicted"/>
<evidence type="ECO:0000313" key="5">
    <source>
        <dbReference type="EMBL" id="CAB4713629.1"/>
    </source>
</evidence>
<dbReference type="InterPro" id="IPR035437">
    <property type="entry name" value="SNase_OB-fold_sf"/>
</dbReference>
<dbReference type="EMBL" id="CAEZXX010000086">
    <property type="protein sequence ID" value="CAB4713629.1"/>
    <property type="molecule type" value="Genomic_DNA"/>
</dbReference>
<dbReference type="PANTHER" id="PTHR12302:SF3">
    <property type="entry name" value="SERINE_THREONINE-PROTEIN KINASE 31"/>
    <property type="match status" value="1"/>
</dbReference>
<evidence type="ECO:0000256" key="3">
    <source>
        <dbReference type="ARBA" id="ARBA00022801"/>
    </source>
</evidence>
<dbReference type="PANTHER" id="PTHR12302">
    <property type="entry name" value="EBNA2 BINDING PROTEIN P100"/>
    <property type="match status" value="1"/>
</dbReference>
<dbReference type="GO" id="GO:0004519">
    <property type="term" value="F:endonuclease activity"/>
    <property type="evidence" value="ECO:0007669"/>
    <property type="project" value="UniProtKB-KW"/>
</dbReference>
<name>A0A6J6QRY5_9ZZZZ</name>
<feature type="domain" description="TNase-like" evidence="4">
    <location>
        <begin position="44"/>
        <end position="178"/>
    </location>
</feature>
<dbReference type="EMBL" id="CAFAAJ010000043">
    <property type="protein sequence ID" value="CAB4799329.1"/>
    <property type="molecule type" value="Genomic_DNA"/>
</dbReference>
<accession>A0A6J6QRY5</accession>
<gene>
    <name evidence="5" type="ORF">UFOPK2602_01309</name>
    <name evidence="6" type="ORF">UFOPK2806_00891</name>
    <name evidence="7" type="ORF">UFOPK3001_00852</name>
    <name evidence="8" type="ORF">UFOPK3417_01628</name>
    <name evidence="9" type="ORF">UFOPK4306_01105</name>
</gene>
<dbReference type="SMART" id="SM00318">
    <property type="entry name" value="SNc"/>
    <property type="match status" value="1"/>
</dbReference>
<dbReference type="Gene3D" id="2.40.50.90">
    <property type="match status" value="1"/>
</dbReference>
<evidence type="ECO:0000256" key="2">
    <source>
        <dbReference type="ARBA" id="ARBA00022759"/>
    </source>
</evidence>
<dbReference type="EMBL" id="CAEZYY010000009">
    <property type="protein sequence ID" value="CAB4749011.1"/>
    <property type="molecule type" value="Genomic_DNA"/>
</dbReference>
<evidence type="ECO:0000313" key="9">
    <source>
        <dbReference type="EMBL" id="CAB5061906.1"/>
    </source>
</evidence>
<evidence type="ECO:0000259" key="4">
    <source>
        <dbReference type="PROSITE" id="PS50830"/>
    </source>
</evidence>
<evidence type="ECO:0000256" key="1">
    <source>
        <dbReference type="ARBA" id="ARBA00022722"/>
    </source>
</evidence>
<sequence>MARPGQTVLRTLAVVALSAAAAMSLSGCRAGDTHVPPTSSAQVVPANATVSHVVDGDTVDLLIGKRRVRVRLIGINTPETVDRRRPIECFGPQAKDTTRSLLPPGTAVRVERDTEPRDDYDRLLVYLYRAADGLFVNYELARRGLAVPLRIAPNIAHAPDFASAARQAEREGLGLWSACPR</sequence>
<dbReference type="PROSITE" id="PS51257">
    <property type="entry name" value="PROKAR_LIPOPROTEIN"/>
    <property type="match status" value="1"/>
</dbReference>
<keyword evidence="1" id="KW-0540">Nuclease</keyword>
<dbReference type="InterPro" id="IPR016071">
    <property type="entry name" value="Staphylococal_nuclease_OB-fold"/>
</dbReference>
<dbReference type="SUPFAM" id="SSF50199">
    <property type="entry name" value="Staphylococcal nuclease"/>
    <property type="match status" value="1"/>
</dbReference>
<dbReference type="EMBL" id="CAFBQP010000036">
    <property type="protein sequence ID" value="CAB5061906.1"/>
    <property type="molecule type" value="Genomic_DNA"/>
</dbReference>
<evidence type="ECO:0000313" key="7">
    <source>
        <dbReference type="EMBL" id="CAB4799329.1"/>
    </source>
</evidence>
<evidence type="ECO:0000313" key="8">
    <source>
        <dbReference type="EMBL" id="CAB4883665.1"/>
    </source>
</evidence>
<keyword evidence="2" id="KW-0255">Endonuclease</keyword>
<keyword evidence="3" id="KW-0378">Hydrolase</keyword>
<organism evidence="5">
    <name type="scientific">freshwater metagenome</name>
    <dbReference type="NCBI Taxonomy" id="449393"/>
    <lineage>
        <taxon>unclassified sequences</taxon>
        <taxon>metagenomes</taxon>
        <taxon>ecological metagenomes</taxon>
    </lineage>
</organism>
<dbReference type="PROSITE" id="PS50830">
    <property type="entry name" value="TNASE_3"/>
    <property type="match status" value="1"/>
</dbReference>